<evidence type="ECO:0000313" key="3">
    <source>
        <dbReference type="EMBL" id="ODN65763.1"/>
    </source>
</evidence>
<keyword evidence="2" id="KW-0732">Signal</keyword>
<dbReference type="PROSITE" id="PS51257">
    <property type="entry name" value="PROKAR_LIPOPROTEIN"/>
    <property type="match status" value="1"/>
</dbReference>
<dbReference type="Proteomes" id="UP000094379">
    <property type="component" value="Unassembled WGS sequence"/>
</dbReference>
<organism evidence="3 4">
    <name type="scientific">Methylophaga muralis</name>
    <dbReference type="NCBI Taxonomy" id="291169"/>
    <lineage>
        <taxon>Bacteria</taxon>
        <taxon>Pseudomonadati</taxon>
        <taxon>Pseudomonadota</taxon>
        <taxon>Gammaproteobacteria</taxon>
        <taxon>Thiotrichales</taxon>
        <taxon>Piscirickettsiaceae</taxon>
        <taxon>Methylophaga</taxon>
    </lineage>
</organism>
<keyword evidence="1" id="KW-0175">Coiled coil</keyword>
<protein>
    <recommendedName>
        <fullName evidence="5">Lipoprotein</fullName>
    </recommendedName>
</protein>
<feature type="signal peptide" evidence="2">
    <location>
        <begin position="1"/>
        <end position="23"/>
    </location>
</feature>
<keyword evidence="4" id="KW-1185">Reference proteome</keyword>
<gene>
    <name evidence="3" type="ORF">A9E74_02486</name>
</gene>
<evidence type="ECO:0008006" key="5">
    <source>
        <dbReference type="Google" id="ProtNLM"/>
    </source>
</evidence>
<accession>A0A1E3GNX9</accession>
<feature type="chain" id="PRO_5009128593" description="Lipoprotein" evidence="2">
    <location>
        <begin position="24"/>
        <end position="122"/>
    </location>
</feature>
<sequence length="122" mass="13504">MNNYLIKSGANISLFLLALTGCAGNTTTADLMRDNASTGQTQVDLKNQIAKDWERGTKLITTGEKRVENGEKQVESAERDLRSGQDDIARGRGEIAEGQKLVTESERVFRLDYPEVDLNQTN</sequence>
<dbReference type="AlphaFoldDB" id="A0A1E3GNX9"/>
<evidence type="ECO:0000256" key="1">
    <source>
        <dbReference type="SAM" id="Coils"/>
    </source>
</evidence>
<reference evidence="3 4" key="1">
    <citation type="submission" date="2016-07" db="EMBL/GenBank/DDBJ databases">
        <title>Draft Genome Sequence of Methylophaga muralis Bur 1.</title>
        <authorList>
            <person name="Vasilenko O.V."/>
            <person name="Doronina N.V."/>
            <person name="Shmareva M.N."/>
            <person name="Tarlachkov S.V."/>
            <person name="Mustakhimov I."/>
            <person name="Trotsenko Y.A."/>
        </authorList>
    </citation>
    <scope>NUCLEOTIDE SEQUENCE [LARGE SCALE GENOMIC DNA]</scope>
    <source>
        <strain evidence="3 4">Bur 1</strain>
    </source>
</reference>
<dbReference type="RefSeq" id="WP_069296867.1">
    <property type="nucleotide sequence ID" value="NZ_MCRI01000041.1"/>
</dbReference>
<evidence type="ECO:0000313" key="4">
    <source>
        <dbReference type="Proteomes" id="UP000094379"/>
    </source>
</evidence>
<comment type="caution">
    <text evidence="3">The sequence shown here is derived from an EMBL/GenBank/DDBJ whole genome shotgun (WGS) entry which is preliminary data.</text>
</comment>
<feature type="coiled-coil region" evidence="1">
    <location>
        <begin position="60"/>
        <end position="87"/>
    </location>
</feature>
<proteinExistence type="predicted"/>
<name>A0A1E3GNX9_9GAMM</name>
<evidence type="ECO:0000256" key="2">
    <source>
        <dbReference type="SAM" id="SignalP"/>
    </source>
</evidence>
<dbReference type="EMBL" id="MCRI01000041">
    <property type="protein sequence ID" value="ODN65763.1"/>
    <property type="molecule type" value="Genomic_DNA"/>
</dbReference>